<evidence type="ECO:0000256" key="3">
    <source>
        <dbReference type="ARBA" id="ARBA00010136"/>
    </source>
</evidence>
<keyword evidence="6" id="KW-0031">Aminopeptidase</keyword>
<evidence type="ECO:0000259" key="12">
    <source>
        <dbReference type="Pfam" id="PF01433"/>
    </source>
</evidence>
<reference evidence="15" key="1">
    <citation type="journal article" date="2019" name="Int. J. Syst. Evol. Microbiol.">
        <title>The Global Catalogue of Microorganisms (GCM) 10K type strain sequencing project: providing services to taxonomists for standard genome sequencing and annotation.</title>
        <authorList>
            <consortium name="The Broad Institute Genomics Platform"/>
            <consortium name="The Broad Institute Genome Sequencing Center for Infectious Disease"/>
            <person name="Wu L."/>
            <person name="Ma J."/>
        </authorList>
    </citation>
    <scope>NUCLEOTIDE SEQUENCE [LARGE SCALE GENOMIC DNA]</scope>
    <source>
        <strain evidence="15">CCUG 62221</strain>
    </source>
</reference>
<comment type="catalytic activity">
    <reaction evidence="1">
        <text>Release of an N-terminal amino acid, Xaa-|-Yaa- from a peptide, amide or arylamide. Xaa is preferably Ala, but may be most amino acids including Pro (slow action). When a terminal hydrophobic residue is followed by a prolyl residue, the two may be released as an intact Xaa-Pro dipeptide.</text>
        <dbReference type="EC" id="3.4.11.2"/>
    </reaction>
</comment>
<keyword evidence="9" id="KW-0378">Hydrolase</keyword>
<evidence type="ECO:0000256" key="2">
    <source>
        <dbReference type="ARBA" id="ARBA00001947"/>
    </source>
</evidence>
<keyword evidence="11" id="KW-0482">Metalloprotease</keyword>
<evidence type="ECO:0000256" key="1">
    <source>
        <dbReference type="ARBA" id="ARBA00000098"/>
    </source>
</evidence>
<evidence type="ECO:0000259" key="13">
    <source>
        <dbReference type="Pfam" id="PF17900"/>
    </source>
</evidence>
<evidence type="ECO:0000256" key="10">
    <source>
        <dbReference type="ARBA" id="ARBA00022833"/>
    </source>
</evidence>
<dbReference type="InterPro" id="IPR045357">
    <property type="entry name" value="Aminopeptidase_N-like_N"/>
</dbReference>
<protein>
    <recommendedName>
        <fullName evidence="5">Aminopeptidase N</fullName>
        <ecNumber evidence="4">3.4.11.2</ecNumber>
    </recommendedName>
</protein>
<comment type="caution">
    <text evidence="14">The sequence shown here is derived from an EMBL/GenBank/DDBJ whole genome shotgun (WGS) entry which is preliminary data.</text>
</comment>
<dbReference type="InterPro" id="IPR014782">
    <property type="entry name" value="Peptidase_M1_dom"/>
</dbReference>
<evidence type="ECO:0000256" key="11">
    <source>
        <dbReference type="ARBA" id="ARBA00023049"/>
    </source>
</evidence>
<keyword evidence="15" id="KW-1185">Reference proteome</keyword>
<comment type="cofactor">
    <cofactor evidence="2">
        <name>Zn(2+)</name>
        <dbReference type="ChEBI" id="CHEBI:29105"/>
    </cofactor>
</comment>
<evidence type="ECO:0000256" key="5">
    <source>
        <dbReference type="ARBA" id="ARBA00015611"/>
    </source>
</evidence>
<dbReference type="PANTHER" id="PTHR11533">
    <property type="entry name" value="PROTEASE M1 ZINC METALLOPROTEASE"/>
    <property type="match status" value="1"/>
</dbReference>
<dbReference type="Proteomes" id="UP001597241">
    <property type="component" value="Unassembled WGS sequence"/>
</dbReference>
<dbReference type="InterPro" id="IPR042097">
    <property type="entry name" value="Aminopeptidase_N-like_N_sf"/>
</dbReference>
<dbReference type="Pfam" id="PF01433">
    <property type="entry name" value="Peptidase_M1"/>
    <property type="match status" value="1"/>
</dbReference>
<evidence type="ECO:0000313" key="15">
    <source>
        <dbReference type="Proteomes" id="UP001597241"/>
    </source>
</evidence>
<dbReference type="InterPro" id="IPR027268">
    <property type="entry name" value="Peptidase_M4/M1_CTD_sf"/>
</dbReference>
<dbReference type="SUPFAM" id="SSF55486">
    <property type="entry name" value="Metalloproteases ('zincins'), catalytic domain"/>
    <property type="match status" value="1"/>
</dbReference>
<accession>A0ABW3WUJ5</accession>
<dbReference type="Pfam" id="PF17900">
    <property type="entry name" value="Peptidase_M1_N"/>
    <property type="match status" value="1"/>
</dbReference>
<dbReference type="Gene3D" id="1.10.390.10">
    <property type="entry name" value="Neutral Protease Domain 2"/>
    <property type="match status" value="1"/>
</dbReference>
<dbReference type="InterPro" id="IPR050344">
    <property type="entry name" value="Peptidase_M1_aminopeptidases"/>
</dbReference>
<dbReference type="PRINTS" id="PR00756">
    <property type="entry name" value="ALADIPTASE"/>
</dbReference>
<dbReference type="SUPFAM" id="SSF63737">
    <property type="entry name" value="Leukotriene A4 hydrolase N-terminal domain"/>
    <property type="match status" value="1"/>
</dbReference>
<evidence type="ECO:0000256" key="7">
    <source>
        <dbReference type="ARBA" id="ARBA00022670"/>
    </source>
</evidence>
<organism evidence="14 15">
    <name type="scientific">Lutibacter holmesii</name>
    <dbReference type="NCBI Taxonomy" id="1137985"/>
    <lineage>
        <taxon>Bacteria</taxon>
        <taxon>Pseudomonadati</taxon>
        <taxon>Bacteroidota</taxon>
        <taxon>Flavobacteriia</taxon>
        <taxon>Flavobacteriales</taxon>
        <taxon>Flavobacteriaceae</taxon>
        <taxon>Lutibacter</taxon>
    </lineage>
</organism>
<dbReference type="CDD" id="cd09602">
    <property type="entry name" value="M1_APN"/>
    <property type="match status" value="1"/>
</dbReference>
<name>A0ABW3WUJ5_9FLAO</name>
<keyword evidence="10" id="KW-0862">Zinc</keyword>
<dbReference type="RefSeq" id="WP_386810417.1">
    <property type="nucleotide sequence ID" value="NZ_JBHTMV010000013.1"/>
</dbReference>
<gene>
    <name evidence="14" type="ORF">ACFQ5N_14070</name>
</gene>
<evidence type="ECO:0000256" key="4">
    <source>
        <dbReference type="ARBA" id="ARBA00012564"/>
    </source>
</evidence>
<keyword evidence="8" id="KW-0479">Metal-binding</keyword>
<feature type="domain" description="Peptidase M1 membrane alanine aminopeptidase" evidence="12">
    <location>
        <begin position="252"/>
        <end position="463"/>
    </location>
</feature>
<dbReference type="PANTHER" id="PTHR11533:SF174">
    <property type="entry name" value="PUROMYCIN-SENSITIVE AMINOPEPTIDASE-RELATED"/>
    <property type="match status" value="1"/>
</dbReference>
<keyword evidence="7" id="KW-0645">Protease</keyword>
<comment type="similarity">
    <text evidence="3">Belongs to the peptidase M1 family.</text>
</comment>
<evidence type="ECO:0000256" key="6">
    <source>
        <dbReference type="ARBA" id="ARBA00022438"/>
    </source>
</evidence>
<evidence type="ECO:0000313" key="14">
    <source>
        <dbReference type="EMBL" id="MFD1294966.1"/>
    </source>
</evidence>
<evidence type="ECO:0000256" key="8">
    <source>
        <dbReference type="ARBA" id="ARBA00022723"/>
    </source>
</evidence>
<proteinExistence type="inferred from homology"/>
<dbReference type="InterPro" id="IPR001930">
    <property type="entry name" value="Peptidase_M1"/>
</dbReference>
<feature type="domain" description="Aminopeptidase N-like N-terminal" evidence="13">
    <location>
        <begin position="106"/>
        <end position="209"/>
    </location>
</feature>
<dbReference type="EMBL" id="JBHTMV010000013">
    <property type="protein sequence ID" value="MFD1294966.1"/>
    <property type="molecule type" value="Genomic_DNA"/>
</dbReference>
<evidence type="ECO:0000256" key="9">
    <source>
        <dbReference type="ARBA" id="ARBA00022801"/>
    </source>
</evidence>
<sequence>MQKHLLYIALLILCEACNTAPENTISINDVGVPLNMATYRSTQVKDVVYHLSFDIPENKETSINSSLRLELTINDLLHPIYLDFKEDTNTINNLSVNGNEVVILHKKEHLIIPVKDLHLGKNSIEIEFVAGELSLNRNEDYLYTLLVPNRARTVFPCFDQPNIKAIYNVEITAPKEWEVLSGGLLNTKEKEGENTTYKFKPSDKMSTYLFSFVAGKFAKKSSKNTKRTMNMLYRESNKEKITASTTPIFQLHQSSVDFLENYTNYDFPFKKLDFAIIPGFQYGGMEHTGAIQYRESTLFLDNSATRSQELSRAKLIAHETAHMWFGNLVTMEWFNDVWLKEVFANFMADKIVNPLFTDINHDLLFLTSHYPRAYGVDRTQGTNPIRQNLDNLKNAGSLYGSIIYNKAPIMMRQLELALGDIKFKEGIREYIKTYANNNTDWNALVTILDKKTDLNLKKWSDIWVNSTGRPIFSEEIQYDDTKKIKQFVLTQKAEDGSNKFWSQSFDISLVYSNRITTIPIVCNGKRVEISQAKGAEEPLYILYNSNGYGYGVFPTSINGLSQISNIQNEVSRAHAYLNSYENTLNGSITNTVTFENLVKGIGLETNEMILNMITSQARNIYWNSFTEQQRSKFQPNLEKTLYNRLKQDESKNIKKTLYNTLISIAYSKKGMALLFRIWNKQETIENLILNKDNYTRLAQLLALYGHPDAQEILKKSKSELTNPDKIKRFEFLVPALASNPAERAAYFESFKEAKNREKENWVQTACSFIHHPLRQKYTIESVAISLELLEEIQETGDIFFPLGWLNSTIGMYTSKEAYSLVTQYVSSHPDLDPNLKLKLLQATDNLYRMYGK</sequence>
<dbReference type="EC" id="3.4.11.2" evidence="4"/>
<dbReference type="Gene3D" id="2.60.40.1730">
    <property type="entry name" value="tricorn interacting facor f3 domain"/>
    <property type="match status" value="1"/>
</dbReference>